<sequence length="84" mass="8180">MAVAAAEDADVGYGYALAIGAPDELMIGPDGGAGMPQMVALRIAAPGSAPEATVTVADPTAPKTLFLGPEGADLLAQADRSAGL</sequence>
<evidence type="ECO:0000313" key="1">
    <source>
        <dbReference type="EMBL" id="MDP5307978.1"/>
    </source>
</evidence>
<organism evidence="1 2">
    <name type="scientific">Paracoccus spongiarum</name>
    <dbReference type="NCBI Taxonomy" id="3064387"/>
    <lineage>
        <taxon>Bacteria</taxon>
        <taxon>Pseudomonadati</taxon>
        <taxon>Pseudomonadota</taxon>
        <taxon>Alphaproteobacteria</taxon>
        <taxon>Rhodobacterales</taxon>
        <taxon>Paracoccaceae</taxon>
        <taxon>Paracoccus</taxon>
    </lineage>
</organism>
<keyword evidence="2" id="KW-1185">Reference proteome</keyword>
<dbReference type="EMBL" id="JAVAMQ010000011">
    <property type="protein sequence ID" value="MDP5307978.1"/>
    <property type="molecule type" value="Genomic_DNA"/>
</dbReference>
<accession>A0ABT9JDT2</accession>
<reference evidence="1 2" key="1">
    <citation type="submission" date="2023-08" db="EMBL/GenBank/DDBJ databases">
        <authorList>
            <person name="Park J.-S."/>
        </authorList>
    </citation>
    <scope>NUCLEOTIDE SEQUENCE [LARGE SCALE GENOMIC DNA]</scope>
    <source>
        <strain evidence="1 2">2205BS29-5</strain>
    </source>
</reference>
<dbReference type="RefSeq" id="WP_305963823.1">
    <property type="nucleotide sequence ID" value="NZ_JAVAMQ010000011.1"/>
</dbReference>
<dbReference type="Proteomes" id="UP001224997">
    <property type="component" value="Unassembled WGS sequence"/>
</dbReference>
<protein>
    <submittedName>
        <fullName evidence="1">Uncharacterized protein</fullName>
    </submittedName>
</protein>
<gene>
    <name evidence="1" type="ORF">Q5Y72_12865</name>
</gene>
<proteinExistence type="predicted"/>
<name>A0ABT9JDT2_9RHOB</name>
<evidence type="ECO:0000313" key="2">
    <source>
        <dbReference type="Proteomes" id="UP001224997"/>
    </source>
</evidence>
<comment type="caution">
    <text evidence="1">The sequence shown here is derived from an EMBL/GenBank/DDBJ whole genome shotgun (WGS) entry which is preliminary data.</text>
</comment>